<keyword evidence="4" id="KW-0946">Virion</keyword>
<proteinExistence type="inferred from homology"/>
<keyword evidence="3" id="KW-1147">T=16 icosahedral capsid protein</keyword>
<reference evidence="6" key="2">
    <citation type="submission" date="2019-10" db="EMBL/GenBank/DDBJ databases">
        <title>Experimental infection of calves with contemporary bovine gammaherpesvirus type 4.</title>
        <authorList>
            <person name="Bauermann F."/>
            <person name="Kutish G."/>
            <person name="Diel D."/>
            <person name="Falkenberg S."/>
            <person name="Martins M."/>
            <person name="Flores E."/>
        </authorList>
    </citation>
    <scope>NUCLEOTIDE SEQUENCE</scope>
    <source>
        <strain evidence="6">SD16-49</strain>
    </source>
</reference>
<reference evidence="5" key="1">
    <citation type="submission" date="2013-05" db="EMBL/GenBank/DDBJ databases">
        <title>Seroprevalence against a Canadian isolate of bovine herpesvirus 4 (BHV4) is higher in various diseases affected bovine dairy herds compared to healthy herds.</title>
        <authorList>
            <person name="Music N."/>
            <person name="Laroche J."/>
            <person name="Tremblay D."/>
            <person name="Mandeville I."/>
            <person name="Bellehumeur C."/>
            <person name="Charette S.J."/>
            <person name="Gagnon C.A."/>
        </authorList>
    </citation>
    <scope>NUCLEOTIDE SEQUENCE</scope>
    <source>
        <strain evidence="5">FMV09-1180503</strain>
    </source>
</reference>
<evidence type="ECO:0000256" key="1">
    <source>
        <dbReference type="ARBA" id="ARBA00022561"/>
    </source>
</evidence>
<dbReference type="Pfam" id="PF03122">
    <property type="entry name" value="Herpes_MCP"/>
    <property type="match status" value="1"/>
</dbReference>
<protein>
    <submittedName>
        <fullName evidence="5">Major capsid protein</fullName>
    </submittedName>
</protein>
<organism evidence="5">
    <name type="scientific">Bovine herpesvirus 4</name>
    <name type="common">BoHV-4</name>
    <name type="synonym">Movar virus</name>
    <dbReference type="NCBI Taxonomy" id="10385"/>
    <lineage>
        <taxon>Viruses</taxon>
        <taxon>Duplodnaviria</taxon>
        <taxon>Heunggongvirae</taxon>
        <taxon>Peploviricota</taxon>
        <taxon>Herviviricetes</taxon>
        <taxon>Herpesvirales</taxon>
        <taxon>Orthoherpesviridae</taxon>
        <taxon>Gammaherpesvirinae</taxon>
        <taxon>Rhadinovirus</taxon>
        <taxon>Rhadinovirus bovinegamma4</taxon>
    </lineage>
</organism>
<dbReference type="SUPFAM" id="SSF103417">
    <property type="entry name" value="Major capsid protein VP5"/>
    <property type="match status" value="1"/>
</dbReference>
<organismHost>
    <name type="scientific">Panthera leo</name>
    <name type="common">Lion</name>
    <dbReference type="NCBI Taxonomy" id="9689"/>
</organismHost>
<dbReference type="InterPro" id="IPR000912">
    <property type="entry name" value="Herpes_MCP"/>
</dbReference>
<keyword evidence="1" id="KW-0167">Capsid protein</keyword>
<keyword evidence="2" id="KW-1048">Host nucleus</keyword>
<evidence type="ECO:0000256" key="2">
    <source>
        <dbReference type="ARBA" id="ARBA00022562"/>
    </source>
</evidence>
<evidence type="ECO:0000313" key="6">
    <source>
        <dbReference type="EMBL" id="QJC19149.1"/>
    </source>
</evidence>
<dbReference type="PRINTS" id="PR00235">
    <property type="entry name" value="HSVCAPSIDMCP"/>
</dbReference>
<gene>
    <name evidence="5" type="primary">MCP</name>
</gene>
<sequence>MEHMEIENRSFPYVLVGSNLLKQVKESAAEGLFKSFELLVGKDVRENSVKFEALLGVYTTAIQFVKFLETGLAVSCINTEFKDLRRMTDGKIQFRVSVPTIAHGDGRRPSKQKQYIIMKNCHKHHIGTEIELSIMDLQILFSNKETHLDFAEYVGAIKTITSGLQFGVDALERGLVDTVLTVKLRHAPPLFILKTLADPTYTERGLKKNVKSDLVSMFKKHLIDNSFFLDKADYMAKGKQYILSILSELIGAVSHESVYKGASTYTLQSGDALTGVVETTDNVMRKIINVLGQFSNSVIGPASYANYVVRGENLVTAIAYGRVMKTFDHFMSTLVDGESGASNVVNDPDGHADLPKTTIPMSVIQIGNEFVAIESLQRMYNETQFPHPLNRRMQYAYYFPVGLFLQTPQYSTTSVIRGVESPVMQSVESWIINKNNTLLCFNYQNALKTLCHPRIHNPQNCANALPRDFLMDHDEMRYGIASEVPHDMNLLRLTYNYYDGKNVAHVPDVAKKANMTTDDLLHPTNHKVLRLEVHPFFDFYIKSQRGAQNTYMATHRTMVGNIPQPLAPGKFQEGRGVQLEAASGLAHVIDTATMEMVQDTAFDPAYPVLCYVIEAMVHGQEEKFTMNIPLISHVIDTYYNNSGRLAFINSFPMLKFICTHLGNGSIAKEVYGYYRKIYSELIAMEQALIKLVGYETVGYNEVGEFVSALLDPNLLPPFAYDDIFTHLLNNSNRVPNIQIGDEIYNNPGDMNRFINIVGKMEDLVATMVNIYQERNNEDHDHRYVLNLGPLNDNDYNSTLEKIFYYVFLPVCTNGHLCGMGVDFEHVALTLTYNGPVFADVVNQDDSILEHLENGPLRDLLLASDIRPTVDMIRVLCTSFLTCPYITQAARVSTNRDPCQRSSTHDAGITVKQTVLVNGFVAFAMADRAREVTETLFYPVPFHKMYSDPMVAATLHPLLANYVTRLPSQRNAITFNVPNTIMAEYEEWHKSPMVAYVSTCSLTPMSLSAMLAMHLKLSAMSFIYQAKNKIHPGFALTVVRTDEVVAENLLYNGRGSSSVFVGQPTVTRKEVRSDAVTFEIAHELASLDMGLGYSSTIIPAHISSITTDMGVHCQDLFMLFPSEAYTDRQIYDFIKQKVGSERMIGAAQGDPMAYIGNGQSAFTTPGLAHGQLSTCEVILTPVTADVAYFQTTNSPRGRAACVISCDAYNNEHAEKYIYDHSIPDPAYEYRSTINPWASQVGSLGDVLYNTTFRQMAVPGVYSPCRQFFHKDTILKNNRGLFTLISEYVSRLSGTPATSNTDIQYVVVNGTDVFLEQPCQFFQEAYPTICASHRSMLDEFMSNQRTHAPVHMNQYMIEEIAPMKRVFKVGNKTVY</sequence>
<organismHost>
    <name type="scientific">Bos taurus</name>
    <name type="common">Bovine</name>
    <dbReference type="NCBI Taxonomy" id="9913"/>
</organismHost>
<dbReference type="GO" id="GO:0005198">
    <property type="term" value="F:structural molecule activity"/>
    <property type="evidence" value="ECO:0007669"/>
    <property type="project" value="InterPro"/>
</dbReference>
<dbReference type="EMBL" id="KC999113">
    <property type="protein sequence ID" value="AIA82770.1"/>
    <property type="molecule type" value="Genomic_DNA"/>
</dbReference>
<accession>A0A0F6N4X8</accession>
<dbReference type="InterPro" id="IPR023233">
    <property type="entry name" value="Herpes_MCP_upper_sf"/>
</dbReference>
<dbReference type="EMBL" id="MN551084">
    <property type="protein sequence ID" value="QJC19149.1"/>
    <property type="molecule type" value="Genomic_DNA"/>
</dbReference>
<dbReference type="HAMAP" id="MF_04016">
    <property type="entry name" value="HSV_MCP"/>
    <property type="match status" value="1"/>
</dbReference>
<dbReference type="GO" id="GO:0039622">
    <property type="term" value="C:T=16 icosahedral viral capsid"/>
    <property type="evidence" value="ECO:0007669"/>
    <property type="project" value="UniProtKB-KW"/>
</dbReference>
<name>A0A0F6N4X8_BHV4</name>
<evidence type="ECO:0000256" key="3">
    <source>
        <dbReference type="ARBA" id="ARBA00022680"/>
    </source>
</evidence>
<evidence type="ECO:0000256" key="4">
    <source>
        <dbReference type="ARBA" id="ARBA00022844"/>
    </source>
</evidence>
<evidence type="ECO:0000313" key="5">
    <source>
        <dbReference type="EMBL" id="AIA82770.1"/>
    </source>
</evidence>
<organismHost>
    <name type="scientific">Felis catus</name>
    <name type="common">Cat</name>
    <name type="synonym">Felis silvestris catus</name>
    <dbReference type="NCBI Taxonomy" id="9685"/>
</organismHost>